<reference evidence="5 6" key="1">
    <citation type="submission" date="2024-03" db="EMBL/GenBank/DDBJ databases">
        <title>The Acrasis kona genome and developmental transcriptomes reveal deep origins of eukaryotic multicellular pathways.</title>
        <authorList>
            <person name="Sheikh S."/>
            <person name="Fu C.-J."/>
            <person name="Brown M.W."/>
            <person name="Baldauf S.L."/>
        </authorList>
    </citation>
    <scope>NUCLEOTIDE SEQUENCE [LARGE SCALE GENOMIC DNA]</scope>
    <source>
        <strain evidence="5 6">ATCC MYA-3509</strain>
    </source>
</reference>
<dbReference type="EMBL" id="JAOPGA020000766">
    <property type="protein sequence ID" value="KAL0481443.1"/>
    <property type="molecule type" value="Genomic_DNA"/>
</dbReference>
<evidence type="ECO:0000256" key="4">
    <source>
        <dbReference type="SAM" id="SignalP"/>
    </source>
</evidence>
<dbReference type="Proteomes" id="UP001431209">
    <property type="component" value="Unassembled WGS sequence"/>
</dbReference>
<feature type="compositionally biased region" description="Low complexity" evidence="3">
    <location>
        <begin position="519"/>
        <end position="535"/>
    </location>
</feature>
<accession>A0AAW2YVH7</accession>
<dbReference type="PANTHER" id="PTHR46388:SF2">
    <property type="entry name" value="NHL REPEAT-CONTAINING PROTEIN 2"/>
    <property type="match status" value="1"/>
</dbReference>
<gene>
    <name evidence="5" type="ORF">AKO1_012581</name>
</gene>
<dbReference type="AlphaFoldDB" id="A0AAW2YVH7"/>
<keyword evidence="1" id="KW-0677">Repeat</keyword>
<protein>
    <submittedName>
        <fullName evidence="5">Uncharacterized protein</fullName>
    </submittedName>
</protein>
<feature type="chain" id="PRO_5043632489" evidence="4">
    <location>
        <begin position="20"/>
        <end position="562"/>
    </location>
</feature>
<evidence type="ECO:0000256" key="3">
    <source>
        <dbReference type="SAM" id="MobiDB-lite"/>
    </source>
</evidence>
<dbReference type="SUPFAM" id="SSF63825">
    <property type="entry name" value="YWTD domain"/>
    <property type="match status" value="1"/>
</dbReference>
<dbReference type="Pfam" id="PF01436">
    <property type="entry name" value="NHL"/>
    <property type="match status" value="1"/>
</dbReference>
<feature type="compositionally biased region" description="Pro residues" evidence="3">
    <location>
        <begin position="508"/>
        <end position="518"/>
    </location>
</feature>
<keyword evidence="4" id="KW-0732">Signal</keyword>
<evidence type="ECO:0000256" key="1">
    <source>
        <dbReference type="ARBA" id="ARBA00022737"/>
    </source>
</evidence>
<name>A0AAW2YVH7_9EUKA</name>
<evidence type="ECO:0000313" key="5">
    <source>
        <dbReference type="EMBL" id="KAL0481443.1"/>
    </source>
</evidence>
<evidence type="ECO:0000313" key="6">
    <source>
        <dbReference type="Proteomes" id="UP001431209"/>
    </source>
</evidence>
<dbReference type="InterPro" id="IPR001258">
    <property type="entry name" value="NHL_repeat"/>
</dbReference>
<comment type="caution">
    <text evidence="5">The sequence shown here is derived from an EMBL/GenBank/DDBJ whole genome shotgun (WGS) entry which is preliminary data.</text>
</comment>
<dbReference type="PROSITE" id="PS51125">
    <property type="entry name" value="NHL"/>
    <property type="match status" value="1"/>
</dbReference>
<proteinExistence type="predicted"/>
<dbReference type="PANTHER" id="PTHR46388">
    <property type="entry name" value="NHL REPEAT-CONTAINING PROTEIN 2"/>
    <property type="match status" value="1"/>
</dbReference>
<sequence length="562" mass="59347">MLLDLLAVLVSIAVTGVNSDSSANYIYTYAGFGSGDSGAAGPANMAKLRSPVAFALDSSNSRLYFSDYYNNKVKYINTNTGYIYDFATGFKGPWGLALDNKNNLVYVADAENHVVKVINRTSGITSIFAGTLGVSGTTGDNGLVNASRLNYPNLMSLDSINNVLYIVDQGNNKIRAVNMTSRIISTFAGNGTSGFSGDGDLATRASLQYPSGLFVDNINNLVYIGDGLNRRIRVVNTLTNIIRTFAGNSSSGYSGDGGNYTLAQFKLVGSILVVNNTMYAVDQEAHNIRSIDLSTGIINTFAGVGGEVGYKNDGYPANTALFNRPIDIVVDNKKGVMYVADFYNGVIRMITLNKKPSLDTVAPPSTSSSLVLTFNVDDYNFGVYLNGYQVVGRTLGASNGDVLAMFAYNGGAAAQICAQVTDKSNNIISLTSADWMCTSNINADLSNDFTGYSPAVVLGYNNGVGVAAWDPVSSINSTAARIWWSTTYGLYSICKTTLSNIPSITTPAPSPTAPPAPGAPETTRPTVRVPTPTPSVNSVPATLKSGAMMALFLAVVSTALLV</sequence>
<feature type="region of interest" description="Disordered" evidence="3">
    <location>
        <begin position="505"/>
        <end position="535"/>
    </location>
</feature>
<dbReference type="Gene3D" id="2.120.10.30">
    <property type="entry name" value="TolB, C-terminal domain"/>
    <property type="match status" value="4"/>
</dbReference>
<keyword evidence="6" id="KW-1185">Reference proteome</keyword>
<dbReference type="InterPro" id="IPR011042">
    <property type="entry name" value="6-blade_b-propeller_TolB-like"/>
</dbReference>
<organism evidence="5 6">
    <name type="scientific">Acrasis kona</name>
    <dbReference type="NCBI Taxonomy" id="1008807"/>
    <lineage>
        <taxon>Eukaryota</taxon>
        <taxon>Discoba</taxon>
        <taxon>Heterolobosea</taxon>
        <taxon>Tetramitia</taxon>
        <taxon>Eutetramitia</taxon>
        <taxon>Acrasidae</taxon>
        <taxon>Acrasis</taxon>
    </lineage>
</organism>
<evidence type="ECO:0000256" key="2">
    <source>
        <dbReference type="PROSITE-ProRule" id="PRU00504"/>
    </source>
</evidence>
<feature type="signal peptide" evidence="4">
    <location>
        <begin position="1"/>
        <end position="19"/>
    </location>
</feature>
<feature type="repeat" description="NHL" evidence="2">
    <location>
        <begin position="90"/>
        <end position="121"/>
    </location>
</feature>